<dbReference type="PANTHER" id="PTHR34605">
    <property type="entry name" value="PHAGE_INTEGRASE DOMAIN-CONTAINING PROTEIN"/>
    <property type="match status" value="1"/>
</dbReference>
<comment type="caution">
    <text evidence="3">The sequence shown here is derived from an EMBL/GenBank/DDBJ whole genome shotgun (WGS) entry which is preliminary data.</text>
</comment>
<dbReference type="EMBL" id="CAUEEQ010003213">
    <property type="protein sequence ID" value="CAJ0924611.1"/>
    <property type="molecule type" value="Genomic_DNA"/>
</dbReference>
<evidence type="ECO:0008006" key="5">
    <source>
        <dbReference type="Google" id="ProtNLM"/>
    </source>
</evidence>
<dbReference type="PANTHER" id="PTHR34605:SF8">
    <property type="entry name" value="FILAGGRIN-2-LIKE ISOFORM X1"/>
    <property type="match status" value="1"/>
</dbReference>
<dbReference type="InterPro" id="IPR052925">
    <property type="entry name" value="Phage_Integrase-like_Recomb"/>
</dbReference>
<reference evidence="3" key="1">
    <citation type="submission" date="2023-07" db="EMBL/GenBank/DDBJ databases">
        <authorList>
            <person name="Stuckert A."/>
        </authorList>
    </citation>
    <scope>NUCLEOTIDE SEQUENCE</scope>
</reference>
<keyword evidence="1" id="KW-0238">DNA-binding</keyword>
<evidence type="ECO:0000313" key="4">
    <source>
        <dbReference type="Proteomes" id="UP001176940"/>
    </source>
</evidence>
<sequence length="432" mass="47508">MEFRLPQDKIAKLLDLIAGFLSVGAVWPATKGTTTNPGMPSFGLGCSGELIPLIRSSIAPSTWRAYGKAWDEWCSLAAEKPVGDSGSLRLQVTLAFLARLQASGVSGAVARNRLSGVAFHFKLREWPVSTKHFLIGQVLKGWRRESVRNDQRRPISFQLLSSLVKVSINVCDSIYEASLISAAFGLAFFGTMRVSEILPSSRCRAGGLQLDDMVICDDGLRVRVRRSKTDQESRGTWFPLFAIGGAVCPLALIKNFMQVRSSGSQLFIHENGSPFLSCQFLAVLRHALSFLGLPAADFGTHSFRIGAATEASRAGLFEADIQRVGRWRSRCFTRYIRPELVIRYAAQHMAGGSFFHLLGSTACGTTPRRSIAGSCRNGRYLEWNKGTYLVSSPSGSCVYRKSRVFADSGGYSCRWERPGFFSSRETVDPDES</sequence>
<name>A0ABN9KUI5_9NEOB</name>
<gene>
    <name evidence="3" type="ORF">RIMI_LOCUS2314870</name>
</gene>
<evidence type="ECO:0000256" key="1">
    <source>
        <dbReference type="ARBA" id="ARBA00023125"/>
    </source>
</evidence>
<accession>A0ABN9KUI5</accession>
<evidence type="ECO:0000256" key="2">
    <source>
        <dbReference type="ARBA" id="ARBA00023172"/>
    </source>
</evidence>
<organism evidence="3 4">
    <name type="scientific">Ranitomeya imitator</name>
    <name type="common">mimic poison frog</name>
    <dbReference type="NCBI Taxonomy" id="111125"/>
    <lineage>
        <taxon>Eukaryota</taxon>
        <taxon>Metazoa</taxon>
        <taxon>Chordata</taxon>
        <taxon>Craniata</taxon>
        <taxon>Vertebrata</taxon>
        <taxon>Euteleostomi</taxon>
        <taxon>Amphibia</taxon>
        <taxon>Batrachia</taxon>
        <taxon>Anura</taxon>
        <taxon>Neobatrachia</taxon>
        <taxon>Hyloidea</taxon>
        <taxon>Dendrobatidae</taxon>
        <taxon>Dendrobatinae</taxon>
        <taxon>Ranitomeya</taxon>
    </lineage>
</organism>
<dbReference type="Gene3D" id="1.10.443.10">
    <property type="entry name" value="Intergrase catalytic core"/>
    <property type="match status" value="1"/>
</dbReference>
<dbReference type="InterPro" id="IPR010998">
    <property type="entry name" value="Integrase_recombinase_N"/>
</dbReference>
<dbReference type="InterPro" id="IPR011010">
    <property type="entry name" value="DNA_brk_join_enz"/>
</dbReference>
<dbReference type="Proteomes" id="UP001176940">
    <property type="component" value="Unassembled WGS sequence"/>
</dbReference>
<dbReference type="SUPFAM" id="SSF47823">
    <property type="entry name" value="lambda integrase-like, N-terminal domain"/>
    <property type="match status" value="1"/>
</dbReference>
<keyword evidence="4" id="KW-1185">Reference proteome</keyword>
<dbReference type="SUPFAM" id="SSF56349">
    <property type="entry name" value="DNA breaking-rejoining enzymes"/>
    <property type="match status" value="1"/>
</dbReference>
<proteinExistence type="predicted"/>
<dbReference type="InterPro" id="IPR013762">
    <property type="entry name" value="Integrase-like_cat_sf"/>
</dbReference>
<protein>
    <recommendedName>
        <fullName evidence="5">Tyr recombinase domain-containing protein</fullName>
    </recommendedName>
</protein>
<keyword evidence="2" id="KW-0233">DNA recombination</keyword>
<evidence type="ECO:0000313" key="3">
    <source>
        <dbReference type="EMBL" id="CAJ0924611.1"/>
    </source>
</evidence>
<dbReference type="Gene3D" id="1.10.150.130">
    <property type="match status" value="1"/>
</dbReference>